<dbReference type="CDD" id="cd01189">
    <property type="entry name" value="INT_ICEBs1_C_like"/>
    <property type="match status" value="1"/>
</dbReference>
<evidence type="ECO:0000256" key="1">
    <source>
        <dbReference type="ARBA" id="ARBA00003283"/>
    </source>
</evidence>
<dbReference type="Pfam" id="PF14659">
    <property type="entry name" value="Phage_int_SAM_3"/>
    <property type="match status" value="1"/>
</dbReference>
<accession>A0A853JS73</accession>
<comment type="similarity">
    <text evidence="2">Belongs to the 'phage' integrase family.</text>
</comment>
<reference evidence="8 9" key="1">
    <citation type="submission" date="2020-07" db="EMBL/GenBank/DDBJ databases">
        <title>Organ Donor 1.</title>
        <authorList>
            <person name="Marsh A.J."/>
            <person name="Azcarate-Peril M.A."/>
        </authorList>
    </citation>
    <scope>NUCLEOTIDE SEQUENCE [LARGE SCALE GENOMIC DNA]</scope>
    <source>
        <strain evidence="8 9">AMC0717</strain>
    </source>
</reference>
<evidence type="ECO:0000313" key="9">
    <source>
        <dbReference type="Proteomes" id="UP000586254"/>
    </source>
</evidence>
<dbReference type="GO" id="GO:0006310">
    <property type="term" value="P:DNA recombination"/>
    <property type="evidence" value="ECO:0007669"/>
    <property type="project" value="UniProtKB-KW"/>
</dbReference>
<dbReference type="Pfam" id="PF00589">
    <property type="entry name" value="Phage_integrase"/>
    <property type="match status" value="1"/>
</dbReference>
<keyword evidence="5" id="KW-0233">DNA recombination</keyword>
<dbReference type="EMBL" id="JACCKS010000049">
    <property type="protein sequence ID" value="NZA40386.1"/>
    <property type="molecule type" value="Genomic_DNA"/>
</dbReference>
<dbReference type="InterPro" id="IPR013762">
    <property type="entry name" value="Integrase-like_cat_sf"/>
</dbReference>
<comment type="caution">
    <text evidence="8">The sequence shown here is derived from an EMBL/GenBank/DDBJ whole genome shotgun (WGS) entry which is preliminary data.</text>
</comment>
<dbReference type="InterPro" id="IPR050090">
    <property type="entry name" value="Tyrosine_recombinase_XerCD"/>
</dbReference>
<evidence type="ECO:0000256" key="5">
    <source>
        <dbReference type="ARBA" id="ARBA00023172"/>
    </source>
</evidence>
<evidence type="ECO:0000256" key="4">
    <source>
        <dbReference type="ARBA" id="ARBA00023125"/>
    </source>
</evidence>
<gene>
    <name evidence="8" type="ORF">H0N91_20225</name>
</gene>
<dbReference type="AlphaFoldDB" id="A0A853JS73"/>
<evidence type="ECO:0000256" key="6">
    <source>
        <dbReference type="SAM" id="Coils"/>
    </source>
</evidence>
<dbReference type="SUPFAM" id="SSF56349">
    <property type="entry name" value="DNA breaking-rejoining enzymes"/>
    <property type="match status" value="1"/>
</dbReference>
<protein>
    <submittedName>
        <fullName evidence="8">Site-specific integrase</fullName>
    </submittedName>
</protein>
<evidence type="ECO:0000313" key="8">
    <source>
        <dbReference type="EMBL" id="NZA40386.1"/>
    </source>
</evidence>
<keyword evidence="4" id="KW-0238">DNA-binding</keyword>
<evidence type="ECO:0000256" key="2">
    <source>
        <dbReference type="ARBA" id="ARBA00008857"/>
    </source>
</evidence>
<sequence>MPRTKYRKKIKNGTTYYFYRLRHKNLRTPRDLYGRTVTELEDKIRRLKNELDRGVTSEKAYFGDYMEKWLNDVHLNNKKQATKTKYKGLFERYVLPYPVANIQLKDLTALDIQDHYSKLVSDGISKPTLKTLSIVINPCIRYAFTQGKILIDFSRSIVLPEAKKKQEKSRRASQALSLDMENALIKACAGTKWEVFILTDLNSGLRRGEIMALTWDDIDLEKGIIDVNKTYDQRNKDQPIGPPKTDNSIRQVPIPRFLVEKLKQHKVDQNKRRLLLSNKYKNLNLVFPNDFGNYMAATTVGRALIDFAKEIGLESLNLHDFRDTYATRLYEKTKDIKMVQSLLGHSDIATTANIYTHVSLEEQSKYVQILDEKAQKANE</sequence>
<feature type="domain" description="Tyr recombinase" evidence="7">
    <location>
        <begin position="171"/>
        <end position="368"/>
    </location>
</feature>
<dbReference type="PANTHER" id="PTHR30349">
    <property type="entry name" value="PHAGE INTEGRASE-RELATED"/>
    <property type="match status" value="1"/>
</dbReference>
<comment type="function">
    <text evidence="1">Site-specific tyrosine recombinase, which acts by catalyzing the cutting and rejoining of the recombining DNA molecules.</text>
</comment>
<organism evidence="8 9">
    <name type="scientific">Eubacterium callanderi</name>
    <dbReference type="NCBI Taxonomy" id="53442"/>
    <lineage>
        <taxon>Bacteria</taxon>
        <taxon>Bacillati</taxon>
        <taxon>Bacillota</taxon>
        <taxon>Clostridia</taxon>
        <taxon>Eubacteriales</taxon>
        <taxon>Eubacteriaceae</taxon>
        <taxon>Eubacterium</taxon>
    </lineage>
</organism>
<dbReference type="PANTHER" id="PTHR30349:SF64">
    <property type="entry name" value="PROPHAGE INTEGRASE INTD-RELATED"/>
    <property type="match status" value="1"/>
</dbReference>
<evidence type="ECO:0000259" key="7">
    <source>
        <dbReference type="PROSITE" id="PS51898"/>
    </source>
</evidence>
<dbReference type="PROSITE" id="PS51898">
    <property type="entry name" value="TYR_RECOMBINASE"/>
    <property type="match status" value="1"/>
</dbReference>
<dbReference type="InterPro" id="IPR002104">
    <property type="entry name" value="Integrase_catalytic"/>
</dbReference>
<feature type="coiled-coil region" evidence="6">
    <location>
        <begin position="30"/>
        <end position="57"/>
    </location>
</feature>
<dbReference type="RefSeq" id="WP_180494369.1">
    <property type="nucleotide sequence ID" value="NZ_JACCKS010000049.1"/>
</dbReference>
<evidence type="ECO:0000256" key="3">
    <source>
        <dbReference type="ARBA" id="ARBA00022908"/>
    </source>
</evidence>
<dbReference type="InterPro" id="IPR011010">
    <property type="entry name" value="DNA_brk_join_enz"/>
</dbReference>
<name>A0A853JS73_9FIRM</name>
<keyword evidence="6" id="KW-0175">Coiled coil</keyword>
<dbReference type="GO" id="GO:0003677">
    <property type="term" value="F:DNA binding"/>
    <property type="evidence" value="ECO:0007669"/>
    <property type="project" value="UniProtKB-KW"/>
</dbReference>
<dbReference type="InterPro" id="IPR004107">
    <property type="entry name" value="Integrase_SAM-like_N"/>
</dbReference>
<dbReference type="Gene3D" id="1.10.443.10">
    <property type="entry name" value="Intergrase catalytic core"/>
    <property type="match status" value="1"/>
</dbReference>
<dbReference type="InterPro" id="IPR010998">
    <property type="entry name" value="Integrase_recombinase_N"/>
</dbReference>
<dbReference type="Gene3D" id="1.10.150.130">
    <property type="match status" value="1"/>
</dbReference>
<dbReference type="GO" id="GO:0015074">
    <property type="term" value="P:DNA integration"/>
    <property type="evidence" value="ECO:0007669"/>
    <property type="project" value="UniProtKB-KW"/>
</dbReference>
<keyword evidence="3" id="KW-0229">DNA integration</keyword>
<proteinExistence type="inferred from homology"/>
<dbReference type="Proteomes" id="UP000586254">
    <property type="component" value="Unassembled WGS sequence"/>
</dbReference>